<dbReference type="Gene3D" id="3.40.190.170">
    <property type="entry name" value="Bacterial extracellular solute-binding protein, family 7"/>
    <property type="match status" value="1"/>
</dbReference>
<reference evidence="6 7" key="1">
    <citation type="submission" date="2021-03" db="EMBL/GenBank/DDBJ databases">
        <title>Genomic Encyclopedia of Type Strains, Phase IV (KMG-IV): sequencing the most valuable type-strain genomes for metagenomic binning, comparative biology and taxonomic classification.</title>
        <authorList>
            <person name="Goeker M."/>
        </authorList>
    </citation>
    <scope>NUCLEOTIDE SEQUENCE [LARGE SCALE GENOMIC DNA]</scope>
    <source>
        <strain evidence="6 7">DSM 24738</strain>
    </source>
</reference>
<evidence type="ECO:0000256" key="1">
    <source>
        <dbReference type="ARBA" id="ARBA00009023"/>
    </source>
</evidence>
<gene>
    <name evidence="6" type="ORF">J2Z37_003269</name>
</gene>
<dbReference type="PROSITE" id="PS51257">
    <property type="entry name" value="PROKAR_LIPOPROTEIN"/>
    <property type="match status" value="1"/>
</dbReference>
<dbReference type="RefSeq" id="WP_209811270.1">
    <property type="nucleotide sequence ID" value="NZ_JAGGKT010000010.1"/>
</dbReference>
<keyword evidence="7" id="KW-1185">Reference proteome</keyword>
<evidence type="ECO:0000256" key="2">
    <source>
        <dbReference type="ARBA" id="ARBA00022448"/>
    </source>
</evidence>
<feature type="region of interest" description="Disordered" evidence="4">
    <location>
        <begin position="27"/>
        <end position="55"/>
    </location>
</feature>
<feature type="chain" id="PRO_5045641938" evidence="5">
    <location>
        <begin position="28"/>
        <end position="357"/>
    </location>
</feature>
<organism evidence="6 7">
    <name type="scientific">Ammoniphilus resinae</name>
    <dbReference type="NCBI Taxonomy" id="861532"/>
    <lineage>
        <taxon>Bacteria</taxon>
        <taxon>Bacillati</taxon>
        <taxon>Bacillota</taxon>
        <taxon>Bacilli</taxon>
        <taxon>Bacillales</taxon>
        <taxon>Paenibacillaceae</taxon>
        <taxon>Aneurinibacillus group</taxon>
        <taxon>Ammoniphilus</taxon>
    </lineage>
</organism>
<dbReference type="InterPro" id="IPR038404">
    <property type="entry name" value="TRAP_DctP_sf"/>
</dbReference>
<dbReference type="Pfam" id="PF03480">
    <property type="entry name" value="DctP"/>
    <property type="match status" value="1"/>
</dbReference>
<dbReference type="InterPro" id="IPR004682">
    <property type="entry name" value="TRAP_DctP"/>
</dbReference>
<dbReference type="InterPro" id="IPR018389">
    <property type="entry name" value="DctP_fam"/>
</dbReference>
<accession>A0ABS4GSL2</accession>
<evidence type="ECO:0000313" key="7">
    <source>
        <dbReference type="Proteomes" id="UP001519343"/>
    </source>
</evidence>
<protein>
    <submittedName>
        <fullName evidence="6">Tripartite ATP-independent transporter DctP family solute receptor</fullName>
    </submittedName>
</protein>
<evidence type="ECO:0000313" key="6">
    <source>
        <dbReference type="EMBL" id="MBP1933256.1"/>
    </source>
</evidence>
<feature type="signal peptide" evidence="5">
    <location>
        <begin position="1"/>
        <end position="27"/>
    </location>
</feature>
<dbReference type="PANTHER" id="PTHR33376:SF7">
    <property type="entry name" value="C4-DICARBOXYLATE-BINDING PROTEIN DCTB"/>
    <property type="match status" value="1"/>
</dbReference>
<dbReference type="CDD" id="cd13603">
    <property type="entry name" value="PBP2_TRAP_Siap_TeaA_like"/>
    <property type="match status" value="1"/>
</dbReference>
<name>A0ABS4GSL2_9BACL</name>
<comment type="similarity">
    <text evidence="1">Belongs to the bacterial solute-binding protein 7 family.</text>
</comment>
<dbReference type="EMBL" id="JAGGKT010000010">
    <property type="protein sequence ID" value="MBP1933256.1"/>
    <property type="molecule type" value="Genomic_DNA"/>
</dbReference>
<feature type="compositionally biased region" description="Polar residues" evidence="4">
    <location>
        <begin position="36"/>
        <end position="47"/>
    </location>
</feature>
<dbReference type="NCBIfam" id="NF037995">
    <property type="entry name" value="TRAP_S1"/>
    <property type="match status" value="1"/>
</dbReference>
<dbReference type="NCBIfam" id="TIGR00787">
    <property type="entry name" value="dctP"/>
    <property type="match status" value="1"/>
</dbReference>
<dbReference type="PANTHER" id="PTHR33376">
    <property type="match status" value="1"/>
</dbReference>
<evidence type="ECO:0000256" key="5">
    <source>
        <dbReference type="SAM" id="SignalP"/>
    </source>
</evidence>
<evidence type="ECO:0000256" key="3">
    <source>
        <dbReference type="ARBA" id="ARBA00022729"/>
    </source>
</evidence>
<keyword evidence="3 5" id="KW-0732">Signal</keyword>
<dbReference type="Proteomes" id="UP001519343">
    <property type="component" value="Unassembled WGS sequence"/>
</dbReference>
<keyword evidence="6" id="KW-0675">Receptor</keyword>
<proteinExistence type="inferred from homology"/>
<sequence length="357" mass="39886">MKKLKWMPLFTIVTSFFLIVGCSTSNTSSNTTNNTDNVANSKNTNEGSAKEGTPKPKITLQFGNIYNEDHPSGKAALKFIELVKEKTNGEVAIEHFPSEQLGSESEMLESVKMGALDMSISGTGIAGKFQKQYQIFPLVYITKDMEQLNHIMNSPLGEEMANKFLEENGARVLASNWIREPRVLFGTKPVKTLEDLKGFRIRVPEQPVWIKSWERLGASPTPIALGELYTSIDSGIIDGAETGISYYSSNGFQNIAPYVMLTDHVFETNLVVMNENVFQKLSPENQKAVIGAAKEAGEYHIELVEKSVDEQLEKLKNEGVTVIDVDRDKWIQKVDGLGLELEDLWGKGLYEKFKSYQ</sequence>
<comment type="caution">
    <text evidence="6">The sequence shown here is derived from an EMBL/GenBank/DDBJ whole genome shotgun (WGS) entry which is preliminary data.</text>
</comment>
<keyword evidence="2" id="KW-0813">Transport</keyword>
<evidence type="ECO:0000256" key="4">
    <source>
        <dbReference type="SAM" id="MobiDB-lite"/>
    </source>
</evidence>
<dbReference type="PIRSF" id="PIRSF006470">
    <property type="entry name" value="DctB"/>
    <property type="match status" value="1"/>
</dbReference>